<evidence type="ECO:0000313" key="3">
    <source>
        <dbReference type="Proteomes" id="UP000741282"/>
    </source>
</evidence>
<proteinExistence type="predicted"/>
<comment type="caution">
    <text evidence="2">The sequence shown here is derived from an EMBL/GenBank/DDBJ whole genome shotgun (WGS) entry which is preliminary data.</text>
</comment>
<dbReference type="Proteomes" id="UP000741282">
    <property type="component" value="Unassembled WGS sequence"/>
</dbReference>
<protein>
    <submittedName>
        <fullName evidence="2">Gfo/Idh/MocA family oxidoreductase</fullName>
    </submittedName>
</protein>
<name>A0A955I330_9BACT</name>
<sequence length="327" mass="36786">MKIGFIGYGRHARANLYPSIKFLGYQIHAVCTTSFNSSNLGVKEQEAQIAYQDHKKMLESEQLDAVFISLDPAKQAEITIDCLRAGVNVFVEKSPGTSLSDANSIVQEELNSSKLVFVGYMKRYAPSYQKISELYKNGQIGKLISIDATFSCRNFTTNIRDYLYFAPIHYINLIRSFTDQIKDIKAFANIVDGHFAITISATDVNGICINIDLKATDSWSKLNEQIILTGTNGYLKFNNNENKVIHHINPPRSDKPRWQVLDEIDTIYGSVSTTGSGGNQDLYLRGFIPEVETFMDLVQQKIDINITDAVDNLNTIDMIERILEQVS</sequence>
<evidence type="ECO:0000313" key="2">
    <source>
        <dbReference type="EMBL" id="MCA9376917.1"/>
    </source>
</evidence>
<dbReference type="InterPro" id="IPR000683">
    <property type="entry name" value="Gfo/Idh/MocA-like_OxRdtase_N"/>
</dbReference>
<dbReference type="InterPro" id="IPR036291">
    <property type="entry name" value="NAD(P)-bd_dom_sf"/>
</dbReference>
<dbReference type="EMBL" id="JAGQLN010000011">
    <property type="protein sequence ID" value="MCA9376917.1"/>
    <property type="molecule type" value="Genomic_DNA"/>
</dbReference>
<dbReference type="Gene3D" id="3.30.360.10">
    <property type="entry name" value="Dihydrodipicolinate Reductase, domain 2"/>
    <property type="match status" value="1"/>
</dbReference>
<dbReference type="Pfam" id="PF01408">
    <property type="entry name" value="GFO_IDH_MocA"/>
    <property type="match status" value="1"/>
</dbReference>
<gene>
    <name evidence="2" type="ORF">KC685_03295</name>
</gene>
<dbReference type="AlphaFoldDB" id="A0A955I330"/>
<dbReference type="SUPFAM" id="SSF51735">
    <property type="entry name" value="NAD(P)-binding Rossmann-fold domains"/>
    <property type="match status" value="1"/>
</dbReference>
<dbReference type="PANTHER" id="PTHR43249:SF1">
    <property type="entry name" value="D-GLUCOSIDE 3-DEHYDROGENASE"/>
    <property type="match status" value="1"/>
</dbReference>
<reference evidence="2" key="2">
    <citation type="journal article" date="2021" name="Microbiome">
        <title>Successional dynamics and alternative stable states in a saline activated sludge microbial community over 9 years.</title>
        <authorList>
            <person name="Wang Y."/>
            <person name="Ye J."/>
            <person name="Ju F."/>
            <person name="Liu L."/>
            <person name="Boyd J.A."/>
            <person name="Deng Y."/>
            <person name="Parks D.H."/>
            <person name="Jiang X."/>
            <person name="Yin X."/>
            <person name="Woodcroft B.J."/>
            <person name="Tyson G.W."/>
            <person name="Hugenholtz P."/>
            <person name="Polz M.F."/>
            <person name="Zhang T."/>
        </authorList>
    </citation>
    <scope>NUCLEOTIDE SEQUENCE</scope>
    <source>
        <strain evidence="2">HKST-UBA17</strain>
    </source>
</reference>
<dbReference type="Gene3D" id="3.40.50.720">
    <property type="entry name" value="NAD(P)-binding Rossmann-like Domain"/>
    <property type="match status" value="1"/>
</dbReference>
<evidence type="ECO:0000259" key="1">
    <source>
        <dbReference type="Pfam" id="PF01408"/>
    </source>
</evidence>
<dbReference type="GO" id="GO:0000166">
    <property type="term" value="F:nucleotide binding"/>
    <property type="evidence" value="ECO:0007669"/>
    <property type="project" value="InterPro"/>
</dbReference>
<accession>A0A955I330</accession>
<organism evidence="2 3">
    <name type="scientific">Candidatus Dojkabacteria bacterium</name>
    <dbReference type="NCBI Taxonomy" id="2099670"/>
    <lineage>
        <taxon>Bacteria</taxon>
        <taxon>Candidatus Dojkabacteria</taxon>
    </lineage>
</organism>
<dbReference type="InterPro" id="IPR052515">
    <property type="entry name" value="Gfo/Idh/MocA_Oxidoreductase"/>
</dbReference>
<dbReference type="PANTHER" id="PTHR43249">
    <property type="entry name" value="UDP-N-ACETYL-2-AMINO-2-DEOXY-D-GLUCURONATE OXIDASE"/>
    <property type="match status" value="1"/>
</dbReference>
<reference evidence="2" key="1">
    <citation type="submission" date="2020-04" db="EMBL/GenBank/DDBJ databases">
        <authorList>
            <person name="Zhang T."/>
        </authorList>
    </citation>
    <scope>NUCLEOTIDE SEQUENCE</scope>
    <source>
        <strain evidence="2">HKST-UBA17</strain>
    </source>
</reference>
<dbReference type="SUPFAM" id="SSF55347">
    <property type="entry name" value="Glyceraldehyde-3-phosphate dehydrogenase-like, C-terminal domain"/>
    <property type="match status" value="1"/>
</dbReference>
<feature type="domain" description="Gfo/Idh/MocA-like oxidoreductase N-terminal" evidence="1">
    <location>
        <begin position="1"/>
        <end position="120"/>
    </location>
</feature>